<protein>
    <submittedName>
        <fullName evidence="2">Uncharacterized protein</fullName>
    </submittedName>
</protein>
<evidence type="ECO:0000313" key="2">
    <source>
        <dbReference type="EMBL" id="JAE08150.1"/>
    </source>
</evidence>
<sequence>MYGCAPAHQRTNPSIDQSLTKAHGKSHTPKSPAQSTQKRHKIPDLSGSESLDFPICQLSQHFLFSGLAIEIAAAKKGGLLTRQADKAEQDW</sequence>
<feature type="region of interest" description="Disordered" evidence="1">
    <location>
        <begin position="1"/>
        <end position="45"/>
    </location>
</feature>
<dbReference type="AlphaFoldDB" id="A0A0A9F587"/>
<dbReference type="EMBL" id="GBRH01189746">
    <property type="protein sequence ID" value="JAE08150.1"/>
    <property type="molecule type" value="Transcribed_RNA"/>
</dbReference>
<proteinExistence type="predicted"/>
<evidence type="ECO:0000256" key="1">
    <source>
        <dbReference type="SAM" id="MobiDB-lite"/>
    </source>
</evidence>
<feature type="compositionally biased region" description="Polar residues" evidence="1">
    <location>
        <begin position="9"/>
        <end position="20"/>
    </location>
</feature>
<reference evidence="2" key="2">
    <citation type="journal article" date="2015" name="Data Brief">
        <title>Shoot transcriptome of the giant reed, Arundo donax.</title>
        <authorList>
            <person name="Barrero R.A."/>
            <person name="Guerrero F.D."/>
            <person name="Moolhuijzen P."/>
            <person name="Goolsby J.A."/>
            <person name="Tidwell J."/>
            <person name="Bellgard S.E."/>
            <person name="Bellgard M.I."/>
        </authorList>
    </citation>
    <scope>NUCLEOTIDE SEQUENCE</scope>
    <source>
        <tissue evidence="2">Shoot tissue taken approximately 20 cm above the soil surface</tissue>
    </source>
</reference>
<name>A0A0A9F587_ARUDO</name>
<reference evidence="2" key="1">
    <citation type="submission" date="2014-09" db="EMBL/GenBank/DDBJ databases">
        <authorList>
            <person name="Magalhaes I.L.F."/>
            <person name="Oliveira U."/>
            <person name="Santos F.R."/>
            <person name="Vidigal T.H.D.A."/>
            <person name="Brescovit A.D."/>
            <person name="Santos A.J."/>
        </authorList>
    </citation>
    <scope>NUCLEOTIDE SEQUENCE</scope>
    <source>
        <tissue evidence="2">Shoot tissue taken approximately 20 cm above the soil surface</tissue>
    </source>
</reference>
<organism evidence="2">
    <name type="scientific">Arundo donax</name>
    <name type="common">Giant reed</name>
    <name type="synonym">Donax arundinaceus</name>
    <dbReference type="NCBI Taxonomy" id="35708"/>
    <lineage>
        <taxon>Eukaryota</taxon>
        <taxon>Viridiplantae</taxon>
        <taxon>Streptophyta</taxon>
        <taxon>Embryophyta</taxon>
        <taxon>Tracheophyta</taxon>
        <taxon>Spermatophyta</taxon>
        <taxon>Magnoliopsida</taxon>
        <taxon>Liliopsida</taxon>
        <taxon>Poales</taxon>
        <taxon>Poaceae</taxon>
        <taxon>PACMAD clade</taxon>
        <taxon>Arundinoideae</taxon>
        <taxon>Arundineae</taxon>
        <taxon>Arundo</taxon>
    </lineage>
</organism>
<accession>A0A0A9F587</accession>